<evidence type="ECO:0000313" key="1">
    <source>
        <dbReference type="EMBL" id="CAB5222471.1"/>
    </source>
</evidence>
<evidence type="ECO:0008006" key="2">
    <source>
        <dbReference type="Google" id="ProtNLM"/>
    </source>
</evidence>
<accession>A0A6J7WWX5</accession>
<protein>
    <recommendedName>
        <fullName evidence="2">HTH_XRE domain containing protein</fullName>
    </recommendedName>
</protein>
<organism evidence="1">
    <name type="scientific">uncultured Caudovirales phage</name>
    <dbReference type="NCBI Taxonomy" id="2100421"/>
    <lineage>
        <taxon>Viruses</taxon>
        <taxon>Duplodnaviria</taxon>
        <taxon>Heunggongvirae</taxon>
        <taxon>Uroviricota</taxon>
        <taxon>Caudoviricetes</taxon>
        <taxon>Peduoviridae</taxon>
        <taxon>Maltschvirus</taxon>
        <taxon>Maltschvirus maltsch</taxon>
    </lineage>
</organism>
<dbReference type="EMBL" id="LR798302">
    <property type="protein sequence ID" value="CAB5222471.1"/>
    <property type="molecule type" value="Genomic_DNA"/>
</dbReference>
<proteinExistence type="predicted"/>
<sequence>MNTAPSAPAVPFAATLGAFVARRALDEPSAAGLLGVPVYTLRKWIAGTRAPSAAAVRLLDVLGTLEAIAPAVLDALTPAAVPAAVPAAPKRPRGRPSVKID</sequence>
<reference evidence="1" key="1">
    <citation type="submission" date="2020-05" db="EMBL/GenBank/DDBJ databases">
        <authorList>
            <person name="Chiriac C."/>
            <person name="Salcher M."/>
            <person name="Ghai R."/>
            <person name="Kavagutti S V."/>
        </authorList>
    </citation>
    <scope>NUCLEOTIDE SEQUENCE</scope>
</reference>
<name>A0A6J7WWX5_9CAUD</name>
<gene>
    <name evidence="1" type="ORF">UFOVP372_9</name>
</gene>